<keyword evidence="3" id="KW-0408">Iron</keyword>
<dbReference type="AlphaFoldDB" id="A0A3A3FK48"/>
<dbReference type="OrthoDB" id="9794779at2"/>
<evidence type="ECO:0000256" key="1">
    <source>
        <dbReference type="ARBA" id="ARBA00022714"/>
    </source>
</evidence>
<dbReference type="EMBL" id="QYUO01000002">
    <property type="protein sequence ID" value="RJF95677.1"/>
    <property type="molecule type" value="Genomic_DNA"/>
</dbReference>
<keyword evidence="2" id="KW-0479">Metal-binding</keyword>
<organism evidence="6 7">
    <name type="scientific">Noviherbaspirillum saxi</name>
    <dbReference type="NCBI Taxonomy" id="2320863"/>
    <lineage>
        <taxon>Bacteria</taxon>
        <taxon>Pseudomonadati</taxon>
        <taxon>Pseudomonadota</taxon>
        <taxon>Betaproteobacteria</taxon>
        <taxon>Burkholderiales</taxon>
        <taxon>Oxalobacteraceae</taxon>
        <taxon>Noviherbaspirillum</taxon>
    </lineage>
</organism>
<dbReference type="RefSeq" id="WP_119770826.1">
    <property type="nucleotide sequence ID" value="NZ_QYUO01000002.1"/>
</dbReference>
<evidence type="ECO:0000256" key="4">
    <source>
        <dbReference type="ARBA" id="ARBA00023014"/>
    </source>
</evidence>
<dbReference type="Pfam" id="PF00355">
    <property type="entry name" value="Rieske"/>
    <property type="match status" value="1"/>
</dbReference>
<reference evidence="7" key="1">
    <citation type="submission" date="2018-09" db="EMBL/GenBank/DDBJ databases">
        <authorList>
            <person name="Zhu H."/>
        </authorList>
    </citation>
    <scope>NUCLEOTIDE SEQUENCE [LARGE SCALE GENOMIC DNA]</scope>
    <source>
        <strain evidence="7">K1R23-30</strain>
    </source>
</reference>
<evidence type="ECO:0000313" key="6">
    <source>
        <dbReference type="EMBL" id="RJF95677.1"/>
    </source>
</evidence>
<evidence type="ECO:0000256" key="3">
    <source>
        <dbReference type="ARBA" id="ARBA00023004"/>
    </source>
</evidence>
<dbReference type="InterPro" id="IPR017941">
    <property type="entry name" value="Rieske_2Fe-2S"/>
</dbReference>
<name>A0A3A3FK48_9BURK</name>
<feature type="domain" description="Rieske" evidence="5">
    <location>
        <begin position="5"/>
        <end position="111"/>
    </location>
</feature>
<sequence length="116" mass="12558">MSAGHYLCRLDELPDGDSRGFDPLRQGRDAVLVVRQGARVHAYLDACPHHGGTPMAWRKDAYLNGDRDRIVCSAHGAQFDIATGLCTLGPCLGQSLQPVAVTITQDQDIYIVPNGI</sequence>
<dbReference type="PANTHER" id="PTHR40261">
    <property type="match status" value="1"/>
</dbReference>
<keyword evidence="7" id="KW-1185">Reference proteome</keyword>
<evidence type="ECO:0000259" key="5">
    <source>
        <dbReference type="PROSITE" id="PS51296"/>
    </source>
</evidence>
<dbReference type="PROSITE" id="PS51296">
    <property type="entry name" value="RIESKE"/>
    <property type="match status" value="1"/>
</dbReference>
<dbReference type="GO" id="GO:0046872">
    <property type="term" value="F:metal ion binding"/>
    <property type="evidence" value="ECO:0007669"/>
    <property type="project" value="UniProtKB-KW"/>
</dbReference>
<keyword evidence="4" id="KW-0411">Iron-sulfur</keyword>
<keyword evidence="1" id="KW-0001">2Fe-2S</keyword>
<dbReference type="Gene3D" id="2.102.10.10">
    <property type="entry name" value="Rieske [2Fe-2S] iron-sulphur domain"/>
    <property type="match status" value="1"/>
</dbReference>
<gene>
    <name evidence="6" type="ORF">D3871_20065</name>
</gene>
<protein>
    <submittedName>
        <fullName evidence="6">Rieske (2Fe-2S) protein</fullName>
    </submittedName>
</protein>
<dbReference type="PANTHER" id="PTHR40261:SF1">
    <property type="entry name" value="RIESKE DOMAIN-CONTAINING PROTEIN"/>
    <property type="match status" value="1"/>
</dbReference>
<dbReference type="CDD" id="cd03467">
    <property type="entry name" value="Rieske"/>
    <property type="match status" value="1"/>
</dbReference>
<proteinExistence type="predicted"/>
<evidence type="ECO:0000256" key="2">
    <source>
        <dbReference type="ARBA" id="ARBA00022723"/>
    </source>
</evidence>
<dbReference type="GO" id="GO:0051537">
    <property type="term" value="F:2 iron, 2 sulfur cluster binding"/>
    <property type="evidence" value="ECO:0007669"/>
    <property type="project" value="UniProtKB-KW"/>
</dbReference>
<dbReference type="InterPro" id="IPR036922">
    <property type="entry name" value="Rieske_2Fe-2S_sf"/>
</dbReference>
<dbReference type="Proteomes" id="UP000265955">
    <property type="component" value="Unassembled WGS sequence"/>
</dbReference>
<evidence type="ECO:0000313" key="7">
    <source>
        <dbReference type="Proteomes" id="UP000265955"/>
    </source>
</evidence>
<comment type="caution">
    <text evidence="6">The sequence shown here is derived from an EMBL/GenBank/DDBJ whole genome shotgun (WGS) entry which is preliminary data.</text>
</comment>
<accession>A0A3A3FK48</accession>
<dbReference type="SUPFAM" id="SSF50022">
    <property type="entry name" value="ISP domain"/>
    <property type="match status" value="1"/>
</dbReference>